<reference evidence="2" key="1">
    <citation type="submission" date="2021-05" db="EMBL/GenBank/DDBJ databases">
        <authorList>
            <person name="Alioto T."/>
            <person name="Alioto T."/>
            <person name="Gomez Garrido J."/>
        </authorList>
    </citation>
    <scope>NUCLEOTIDE SEQUENCE</scope>
</reference>
<accession>A0A8D8FWY9</accession>
<sequence length="257" mass="28323">MMRPPLLKHLRVGLLIRIRHKRKTPASTVEQNTHFIPDLSDSLFRQTQAALPCPSHFLILVLPHTSSSSFFLGAPFRNCHCCRCSFSPASATRRRCRLHASGTHSTGAERLLLLCLTVSCFSTYSDPLLAFCLDAPGFVDGPRTSVDKSTGLPGFRRRRVVTVGRFGGGYGRDRDVPRNKMASRPAVPSPERCRVAIVWRDDRRRGYCGCRVGHTGFRHPGLGLPSGTRSVHTEGSVGHNGAALEDGGMEMGWLFRG</sequence>
<dbReference type="AlphaFoldDB" id="A0A8D8FWY9"/>
<organism evidence="2">
    <name type="scientific">Culex pipiens</name>
    <name type="common">House mosquito</name>
    <dbReference type="NCBI Taxonomy" id="7175"/>
    <lineage>
        <taxon>Eukaryota</taxon>
        <taxon>Metazoa</taxon>
        <taxon>Ecdysozoa</taxon>
        <taxon>Arthropoda</taxon>
        <taxon>Hexapoda</taxon>
        <taxon>Insecta</taxon>
        <taxon>Pterygota</taxon>
        <taxon>Neoptera</taxon>
        <taxon>Endopterygota</taxon>
        <taxon>Diptera</taxon>
        <taxon>Nematocera</taxon>
        <taxon>Culicoidea</taxon>
        <taxon>Culicidae</taxon>
        <taxon>Culicinae</taxon>
        <taxon>Culicini</taxon>
        <taxon>Culex</taxon>
        <taxon>Culex</taxon>
    </lineage>
</organism>
<dbReference type="EMBL" id="HBUE01101951">
    <property type="protein sequence ID" value="CAG6485803.1"/>
    <property type="molecule type" value="Transcribed_RNA"/>
</dbReference>
<name>A0A8D8FWY9_CULPI</name>
<evidence type="ECO:0000256" key="1">
    <source>
        <dbReference type="SAM" id="MobiDB-lite"/>
    </source>
</evidence>
<evidence type="ECO:0000313" key="2">
    <source>
        <dbReference type="EMBL" id="CAG6485803.1"/>
    </source>
</evidence>
<protein>
    <submittedName>
        <fullName evidence="2">(northern house mosquito) hypothetical protein</fullName>
    </submittedName>
</protein>
<feature type="region of interest" description="Disordered" evidence="1">
    <location>
        <begin position="221"/>
        <end position="242"/>
    </location>
</feature>
<proteinExistence type="predicted"/>